<dbReference type="SUPFAM" id="SSF51735">
    <property type="entry name" value="NAD(P)-binding Rossmann-fold domains"/>
    <property type="match status" value="1"/>
</dbReference>
<comment type="cofactor">
    <cofactor evidence="1">
        <name>Zn(2+)</name>
        <dbReference type="ChEBI" id="CHEBI:29105"/>
    </cofactor>
</comment>
<dbReference type="InParanoid" id="A0A165K422"/>
<dbReference type="InterPro" id="IPR013149">
    <property type="entry name" value="ADH-like_C"/>
</dbReference>
<dbReference type="STRING" id="1328760.A0A165K422"/>
<dbReference type="PANTHER" id="PTHR42940">
    <property type="entry name" value="ALCOHOL DEHYDROGENASE 1-RELATED"/>
    <property type="match status" value="1"/>
</dbReference>
<dbReference type="GO" id="GO:0005737">
    <property type="term" value="C:cytoplasm"/>
    <property type="evidence" value="ECO:0007669"/>
    <property type="project" value="TreeGrafter"/>
</dbReference>
<dbReference type="RefSeq" id="XP_018192515.1">
    <property type="nucleotide sequence ID" value="XM_018333672.1"/>
</dbReference>
<evidence type="ECO:0000256" key="3">
    <source>
        <dbReference type="ARBA" id="ARBA00022723"/>
    </source>
</evidence>
<dbReference type="OMA" id="KKDFAFQ"/>
<sequence length="340" mass="35898">MAPNLPKTFKAALFKEANAPLVVEDVPLESPKHGEILIKVQASGVCHSDIMVQAGMMNSFPIIPGHETIGEIVAVGPDEKMWKVGDRAGGAWHGGHDGTCRECRRGHFQNCENEAINGVSRNGGYGEYATLRSEAAVPIPKDVDAAAYAPLLCAGVTVFNSIRNMGIAPGQTVAIQGLGGLGHLALQFAAKMGYKVVALSSSASKQKFAKELGAHVYLDGSKKDHVQALNEMGGAALVVCTAPNPELIGPLINAIQPRGKLLVLAPCGDISINTVPLVVKGLSVHGWPSGASLDSEETIEFAEVHGVNCLVEKFPLKDAAKAFQHMADNKARFRAVIVME</sequence>
<dbReference type="AlphaFoldDB" id="A0A165K422"/>
<name>A0A165K422_XYLHT</name>
<dbReference type="InterPro" id="IPR011032">
    <property type="entry name" value="GroES-like_sf"/>
</dbReference>
<feature type="domain" description="Enoyl reductase (ER)" evidence="7">
    <location>
        <begin position="16"/>
        <end position="337"/>
    </location>
</feature>
<dbReference type="Gene3D" id="3.40.50.720">
    <property type="entry name" value="NAD(P)-binding Rossmann-like Domain"/>
    <property type="match status" value="1"/>
</dbReference>
<dbReference type="GeneID" id="28898809"/>
<dbReference type="InterPro" id="IPR013154">
    <property type="entry name" value="ADH-like_N"/>
</dbReference>
<organism evidence="8 9">
    <name type="scientific">Xylona heveae (strain CBS 132557 / TC161)</name>
    <dbReference type="NCBI Taxonomy" id="1328760"/>
    <lineage>
        <taxon>Eukaryota</taxon>
        <taxon>Fungi</taxon>
        <taxon>Dikarya</taxon>
        <taxon>Ascomycota</taxon>
        <taxon>Pezizomycotina</taxon>
        <taxon>Xylonomycetes</taxon>
        <taxon>Xylonales</taxon>
        <taxon>Xylonaceae</taxon>
        <taxon>Xylona</taxon>
    </lineage>
</organism>
<dbReference type="SMART" id="SM00829">
    <property type="entry name" value="PKS_ER"/>
    <property type="match status" value="1"/>
</dbReference>
<keyword evidence="9" id="KW-1185">Reference proteome</keyword>
<keyword evidence="4" id="KW-0862">Zinc</keyword>
<evidence type="ECO:0000313" key="8">
    <source>
        <dbReference type="EMBL" id="KZF26960.1"/>
    </source>
</evidence>
<dbReference type="EMBL" id="KV407454">
    <property type="protein sequence ID" value="KZF26960.1"/>
    <property type="molecule type" value="Genomic_DNA"/>
</dbReference>
<proteinExistence type="inferred from homology"/>
<evidence type="ECO:0000256" key="1">
    <source>
        <dbReference type="ARBA" id="ARBA00001947"/>
    </source>
</evidence>
<keyword evidence="6" id="KW-0520">NAD</keyword>
<dbReference type="Proteomes" id="UP000076632">
    <property type="component" value="Unassembled WGS sequence"/>
</dbReference>
<dbReference type="SUPFAM" id="SSF50129">
    <property type="entry name" value="GroES-like"/>
    <property type="match status" value="1"/>
</dbReference>
<evidence type="ECO:0000313" key="9">
    <source>
        <dbReference type="Proteomes" id="UP000076632"/>
    </source>
</evidence>
<dbReference type="FunFam" id="3.40.50.720:FF:000039">
    <property type="entry name" value="Alcohol dehydrogenase AdhP"/>
    <property type="match status" value="1"/>
</dbReference>
<keyword evidence="3" id="KW-0479">Metal-binding</keyword>
<dbReference type="GO" id="GO:0046872">
    <property type="term" value="F:metal ion binding"/>
    <property type="evidence" value="ECO:0007669"/>
    <property type="project" value="UniProtKB-KW"/>
</dbReference>
<dbReference type="PANTHER" id="PTHR42940:SF7">
    <property type="entry name" value="ALCOHOL DEHYDROGENASE-LIKE N-TERMINAL DOMAIN-CONTAINING PROTEIN"/>
    <property type="match status" value="1"/>
</dbReference>
<accession>A0A165K422</accession>
<evidence type="ECO:0000256" key="5">
    <source>
        <dbReference type="ARBA" id="ARBA00023002"/>
    </source>
</evidence>
<evidence type="ECO:0000256" key="4">
    <source>
        <dbReference type="ARBA" id="ARBA00022833"/>
    </source>
</evidence>
<dbReference type="GO" id="GO:0004022">
    <property type="term" value="F:alcohol dehydrogenase (NAD+) activity"/>
    <property type="evidence" value="ECO:0007669"/>
    <property type="project" value="TreeGrafter"/>
</dbReference>
<evidence type="ECO:0000256" key="2">
    <source>
        <dbReference type="ARBA" id="ARBA00008072"/>
    </source>
</evidence>
<dbReference type="InterPro" id="IPR020843">
    <property type="entry name" value="ER"/>
</dbReference>
<dbReference type="Gene3D" id="3.90.180.10">
    <property type="entry name" value="Medium-chain alcohol dehydrogenases, catalytic domain"/>
    <property type="match status" value="1"/>
</dbReference>
<keyword evidence="5" id="KW-0560">Oxidoreductase</keyword>
<dbReference type="Pfam" id="PF00107">
    <property type="entry name" value="ADH_zinc_N"/>
    <property type="match status" value="1"/>
</dbReference>
<dbReference type="Pfam" id="PF08240">
    <property type="entry name" value="ADH_N"/>
    <property type="match status" value="1"/>
</dbReference>
<comment type="similarity">
    <text evidence="2">Belongs to the zinc-containing alcohol dehydrogenase family.</text>
</comment>
<protein>
    <submittedName>
        <fullName evidence="8">GroES-like protein</fullName>
    </submittedName>
</protein>
<dbReference type="InterPro" id="IPR036291">
    <property type="entry name" value="NAD(P)-bd_dom_sf"/>
</dbReference>
<reference evidence="8 9" key="1">
    <citation type="journal article" date="2016" name="Fungal Biol.">
        <title>The genome of Xylona heveae provides a window into fungal endophytism.</title>
        <authorList>
            <person name="Gazis R."/>
            <person name="Kuo A."/>
            <person name="Riley R."/>
            <person name="LaButti K."/>
            <person name="Lipzen A."/>
            <person name="Lin J."/>
            <person name="Amirebrahimi M."/>
            <person name="Hesse C.N."/>
            <person name="Spatafora J.W."/>
            <person name="Henrissat B."/>
            <person name="Hainaut M."/>
            <person name="Grigoriev I.V."/>
            <person name="Hibbett D.S."/>
        </authorList>
    </citation>
    <scope>NUCLEOTIDE SEQUENCE [LARGE SCALE GENOMIC DNA]</scope>
    <source>
        <strain evidence="8 9">TC161</strain>
    </source>
</reference>
<gene>
    <name evidence="8" type="ORF">L228DRAFT_252203</name>
</gene>
<evidence type="ECO:0000259" key="7">
    <source>
        <dbReference type="SMART" id="SM00829"/>
    </source>
</evidence>
<evidence type="ECO:0000256" key="6">
    <source>
        <dbReference type="ARBA" id="ARBA00023027"/>
    </source>
</evidence>
<dbReference type="OrthoDB" id="256333at2759"/>